<evidence type="ECO:0000256" key="1">
    <source>
        <dbReference type="ARBA" id="ARBA00022536"/>
    </source>
</evidence>
<dbReference type="AlphaFoldDB" id="K1RWK6"/>
<dbReference type="Gene3D" id="2.60.120.260">
    <property type="entry name" value="Galactose-binding domain-like"/>
    <property type="match status" value="2"/>
</dbReference>
<protein>
    <submittedName>
        <fullName evidence="5">Multiple epidermal growth factor-like domains 10</fullName>
    </submittedName>
</protein>
<feature type="domain" description="EGF-like" evidence="4">
    <location>
        <begin position="270"/>
        <end position="305"/>
    </location>
</feature>
<dbReference type="Gene3D" id="2.170.300.10">
    <property type="entry name" value="Tie2 ligand-binding domain superfamily"/>
    <property type="match status" value="2"/>
</dbReference>
<feature type="domain" description="EGF-like" evidence="4">
    <location>
        <begin position="132"/>
        <end position="166"/>
    </location>
</feature>
<dbReference type="InParanoid" id="K1RWK6"/>
<evidence type="ECO:0000256" key="2">
    <source>
        <dbReference type="SAM" id="MobiDB-lite"/>
    </source>
</evidence>
<feature type="compositionally biased region" description="Basic and acidic residues" evidence="2">
    <location>
        <begin position="667"/>
        <end position="679"/>
    </location>
</feature>
<evidence type="ECO:0000259" key="4">
    <source>
        <dbReference type="SMART" id="SM00181"/>
    </source>
</evidence>
<keyword evidence="3" id="KW-0812">Transmembrane</keyword>
<feature type="domain" description="EGF-like" evidence="4">
    <location>
        <begin position="479"/>
        <end position="527"/>
    </location>
</feature>
<evidence type="ECO:0000256" key="3">
    <source>
        <dbReference type="SAM" id="Phobius"/>
    </source>
</evidence>
<feature type="domain" description="EGF-like" evidence="4">
    <location>
        <begin position="177"/>
        <end position="225"/>
    </location>
</feature>
<dbReference type="HOGENOM" id="CLU_454362_0_0_1"/>
<reference evidence="5" key="1">
    <citation type="journal article" date="2012" name="Nature">
        <title>The oyster genome reveals stress adaptation and complexity of shell formation.</title>
        <authorList>
            <person name="Zhang G."/>
            <person name="Fang X."/>
            <person name="Guo X."/>
            <person name="Li L."/>
            <person name="Luo R."/>
            <person name="Xu F."/>
            <person name="Yang P."/>
            <person name="Zhang L."/>
            <person name="Wang X."/>
            <person name="Qi H."/>
            <person name="Xiong Z."/>
            <person name="Que H."/>
            <person name="Xie Y."/>
            <person name="Holland P.W."/>
            <person name="Paps J."/>
            <person name="Zhu Y."/>
            <person name="Wu F."/>
            <person name="Chen Y."/>
            <person name="Wang J."/>
            <person name="Peng C."/>
            <person name="Meng J."/>
            <person name="Yang L."/>
            <person name="Liu J."/>
            <person name="Wen B."/>
            <person name="Zhang N."/>
            <person name="Huang Z."/>
            <person name="Zhu Q."/>
            <person name="Feng Y."/>
            <person name="Mount A."/>
            <person name="Hedgecock D."/>
            <person name="Xu Z."/>
            <person name="Liu Y."/>
            <person name="Domazet-Loso T."/>
            <person name="Du Y."/>
            <person name="Sun X."/>
            <person name="Zhang S."/>
            <person name="Liu B."/>
            <person name="Cheng P."/>
            <person name="Jiang X."/>
            <person name="Li J."/>
            <person name="Fan D."/>
            <person name="Wang W."/>
            <person name="Fu W."/>
            <person name="Wang T."/>
            <person name="Wang B."/>
            <person name="Zhang J."/>
            <person name="Peng Z."/>
            <person name="Li Y."/>
            <person name="Li N."/>
            <person name="Wang J."/>
            <person name="Chen M."/>
            <person name="He Y."/>
            <person name="Tan F."/>
            <person name="Song X."/>
            <person name="Zheng Q."/>
            <person name="Huang R."/>
            <person name="Yang H."/>
            <person name="Du X."/>
            <person name="Chen L."/>
            <person name="Yang M."/>
            <person name="Gaffney P.M."/>
            <person name="Wang S."/>
            <person name="Luo L."/>
            <person name="She Z."/>
            <person name="Ming Y."/>
            <person name="Huang W."/>
            <person name="Zhang S."/>
            <person name="Huang B."/>
            <person name="Zhang Y."/>
            <person name="Qu T."/>
            <person name="Ni P."/>
            <person name="Miao G."/>
            <person name="Wang J."/>
            <person name="Wang Q."/>
            <person name="Steinberg C.E."/>
            <person name="Wang H."/>
            <person name="Li N."/>
            <person name="Qian L."/>
            <person name="Zhang G."/>
            <person name="Li Y."/>
            <person name="Yang H."/>
            <person name="Liu X."/>
            <person name="Wang J."/>
            <person name="Yin Y."/>
            <person name="Wang J."/>
        </authorList>
    </citation>
    <scope>NUCLEOTIDE SEQUENCE [LARGE SCALE GENOMIC DNA]</scope>
    <source>
        <strain evidence="5">05x7-T-G4-1.051#20</strain>
    </source>
</reference>
<feature type="transmembrane region" description="Helical" evidence="3">
    <location>
        <begin position="627"/>
        <end position="648"/>
    </location>
</feature>
<name>K1RWK6_MAGGI</name>
<feature type="domain" description="EGF-like" evidence="4">
    <location>
        <begin position="529"/>
        <end position="561"/>
    </location>
</feature>
<feature type="domain" description="EGF-like" evidence="4">
    <location>
        <begin position="316"/>
        <end position="353"/>
    </location>
</feature>
<feature type="domain" description="EGF-like" evidence="4">
    <location>
        <begin position="227"/>
        <end position="259"/>
    </location>
</feature>
<gene>
    <name evidence="5" type="ORF">CGI_10017036</name>
</gene>
<proteinExistence type="predicted"/>
<dbReference type="SMART" id="SM00181">
    <property type="entry name" value="EGF"/>
    <property type="match status" value="8"/>
</dbReference>
<keyword evidence="3" id="KW-0472">Membrane</keyword>
<feature type="transmembrane region" description="Helical" evidence="3">
    <location>
        <begin position="369"/>
        <end position="392"/>
    </location>
</feature>
<dbReference type="InterPro" id="IPR008979">
    <property type="entry name" value="Galactose-bd-like_sf"/>
</dbReference>
<dbReference type="InterPro" id="IPR000742">
    <property type="entry name" value="EGF"/>
</dbReference>
<keyword evidence="3" id="KW-1133">Transmembrane helix</keyword>
<dbReference type="InterPro" id="IPR042635">
    <property type="entry name" value="MEGF10/SREC1/2-like"/>
</dbReference>
<accession>K1RWK6</accession>
<dbReference type="SUPFAM" id="SSF49785">
    <property type="entry name" value="Galactose-binding domain-like"/>
    <property type="match status" value="1"/>
</dbReference>
<dbReference type="PANTHER" id="PTHR24043:SF8">
    <property type="entry name" value="EGF-LIKE DOMAIN-CONTAINING PROTEIN"/>
    <property type="match status" value="1"/>
</dbReference>
<evidence type="ECO:0000313" key="5">
    <source>
        <dbReference type="EMBL" id="EKC39271.1"/>
    </source>
</evidence>
<organism evidence="5">
    <name type="scientific">Magallana gigas</name>
    <name type="common">Pacific oyster</name>
    <name type="synonym">Crassostrea gigas</name>
    <dbReference type="NCBI Taxonomy" id="29159"/>
    <lineage>
        <taxon>Eukaryota</taxon>
        <taxon>Metazoa</taxon>
        <taxon>Spiralia</taxon>
        <taxon>Lophotrochozoa</taxon>
        <taxon>Mollusca</taxon>
        <taxon>Bivalvia</taxon>
        <taxon>Autobranchia</taxon>
        <taxon>Pteriomorphia</taxon>
        <taxon>Ostreida</taxon>
        <taxon>Ostreoidea</taxon>
        <taxon>Ostreidae</taxon>
        <taxon>Magallana</taxon>
    </lineage>
</organism>
<keyword evidence="1" id="KW-0245">EGF-like domain</keyword>
<feature type="region of interest" description="Disordered" evidence="2">
    <location>
        <begin position="667"/>
        <end position="691"/>
    </location>
</feature>
<feature type="domain" description="EGF-like" evidence="4">
    <location>
        <begin position="572"/>
        <end position="609"/>
    </location>
</feature>
<dbReference type="EMBL" id="JH817356">
    <property type="protein sequence ID" value="EKC39271.1"/>
    <property type="molecule type" value="Genomic_DNA"/>
</dbReference>
<sequence length="710" mass="79641">MYDNIALNKPAWQQYPYSSTYWGADLAVDGRKSDLSAADQNNDYTRRFLGFTVYISNTTQEEDWQLCFKDRSYTRSTIPNPTNITCVKHGRYIIYYNNRTAPLPNGYSSFAHNELCEVEVYGCQNSGYYGEDCSLQCPPNCQEGYCSIVDGTCLGCSVGYRGPNCDDQCSNKTFGLECQQICGNCKNSEPCHHVNGSCLKGCANGSYGARCEIACPDGRFGYNCQEKCNVNCGVPYRCDRVTGQCEGGCQIGWKGQTCDTQCNEGKFGLDCNLPCGHCLNNVDCHYIDGTCFNGCDSGYQGSFCKEVCNNNTYGPRCSFTCGNCLYLYGEQCHHVTGQCPRECNRGFQGDRCDQATNSISAESTSNNQLLTILYVCITLLILSGFLNVILVIKQLRNSACKEQKSQENLETHADGNYKSSEQGVRYQGCTERIVPYRVRKIARKATVTFWMEPVWVVMKDTLDQSVKTVKCNAKTYGLECQRVCGNCRNGETCHHVNGSCVNGCDKGTFGVKCDTACPNGKYGNNCQRQCNINCGVKARCDRITGQCEGGCQTGWKDITCDKLCNNNTYGPKCSMKCGNCLYLYGEQCHHVTGQCPRGCDVGFQGERCDQVPESAFFNFMSSNNVSILLYVCFAVLVLSCFLNCFFVFRRVKRKMCRRKKMSENVDEHADTNNKDEVRTKPPLKSLYERSKNNEYQELYEMPQKSFYDKF</sequence>
<dbReference type="GO" id="GO:0005044">
    <property type="term" value="F:scavenger receptor activity"/>
    <property type="evidence" value="ECO:0007669"/>
    <property type="project" value="InterPro"/>
</dbReference>
<dbReference type="PANTHER" id="PTHR24043">
    <property type="entry name" value="SCAVENGER RECEPTOR CLASS F"/>
    <property type="match status" value="1"/>
</dbReference>